<evidence type="ECO:0000256" key="3">
    <source>
        <dbReference type="ARBA" id="ARBA00022989"/>
    </source>
</evidence>
<accession>A0A167BX25</accession>
<feature type="transmembrane region" description="Helical" evidence="5">
    <location>
        <begin position="158"/>
        <end position="180"/>
    </location>
</feature>
<feature type="transmembrane region" description="Helical" evidence="5">
    <location>
        <begin position="422"/>
        <end position="441"/>
    </location>
</feature>
<dbReference type="Proteomes" id="UP000189580">
    <property type="component" value="Chromosome c"/>
</dbReference>
<dbReference type="PANTHER" id="PTHR23502">
    <property type="entry name" value="MAJOR FACILITATOR SUPERFAMILY"/>
    <property type="match status" value="1"/>
</dbReference>
<feature type="transmembrane region" description="Helical" evidence="5">
    <location>
        <begin position="520"/>
        <end position="541"/>
    </location>
</feature>
<proteinExistence type="predicted"/>
<organism evidence="6 7">
    <name type="scientific">Sugiyamaella lignohabitans</name>
    <dbReference type="NCBI Taxonomy" id="796027"/>
    <lineage>
        <taxon>Eukaryota</taxon>
        <taxon>Fungi</taxon>
        <taxon>Dikarya</taxon>
        <taxon>Ascomycota</taxon>
        <taxon>Saccharomycotina</taxon>
        <taxon>Dipodascomycetes</taxon>
        <taxon>Dipodascales</taxon>
        <taxon>Trichomonascaceae</taxon>
        <taxon>Sugiyamaella</taxon>
    </lineage>
</organism>
<evidence type="ECO:0000313" key="7">
    <source>
        <dbReference type="Proteomes" id="UP000189580"/>
    </source>
</evidence>
<dbReference type="InterPro" id="IPR011701">
    <property type="entry name" value="MFS"/>
</dbReference>
<feature type="transmembrane region" description="Helical" evidence="5">
    <location>
        <begin position="488"/>
        <end position="508"/>
    </location>
</feature>
<dbReference type="AlphaFoldDB" id="A0A167BX25"/>
<dbReference type="OrthoDB" id="5215911at2759"/>
<gene>
    <name evidence="6" type="primary">HOL1</name>
    <name evidence="6" type="ORF">AWJ20_3726</name>
</gene>
<evidence type="ECO:0000256" key="2">
    <source>
        <dbReference type="ARBA" id="ARBA00022692"/>
    </source>
</evidence>
<keyword evidence="3 5" id="KW-1133">Transmembrane helix</keyword>
<dbReference type="EMBL" id="CP014500">
    <property type="protein sequence ID" value="ANB10932.1"/>
    <property type="molecule type" value="Genomic_DNA"/>
</dbReference>
<dbReference type="Gene3D" id="1.20.1720.10">
    <property type="entry name" value="Multidrug resistance protein D"/>
    <property type="match status" value="1"/>
</dbReference>
<dbReference type="PANTHER" id="PTHR23502:SF30">
    <property type="entry name" value="TRANSPORTER, PUTATIVE (AFU_ORTHOLOGUE AFUA_8G04702)-RELATED"/>
    <property type="match status" value="1"/>
</dbReference>
<dbReference type="Pfam" id="PF07690">
    <property type="entry name" value="MFS_1"/>
    <property type="match status" value="1"/>
</dbReference>
<feature type="transmembrane region" description="Helical" evidence="5">
    <location>
        <begin position="67"/>
        <end position="87"/>
    </location>
</feature>
<feature type="transmembrane region" description="Helical" evidence="5">
    <location>
        <begin position="99"/>
        <end position="120"/>
    </location>
</feature>
<feature type="transmembrane region" description="Helical" evidence="5">
    <location>
        <begin position="453"/>
        <end position="476"/>
    </location>
</feature>
<dbReference type="GeneID" id="30035779"/>
<evidence type="ECO:0000256" key="5">
    <source>
        <dbReference type="SAM" id="Phobius"/>
    </source>
</evidence>
<evidence type="ECO:0000313" key="6">
    <source>
        <dbReference type="EMBL" id="ANB10932.1"/>
    </source>
</evidence>
<keyword evidence="7" id="KW-1185">Reference proteome</keyword>
<protein>
    <submittedName>
        <fullName evidence="6">Hol1p</fullName>
    </submittedName>
</protein>
<dbReference type="RefSeq" id="XP_018733409.1">
    <property type="nucleotide sequence ID" value="XM_018880750.1"/>
</dbReference>
<dbReference type="Gene3D" id="1.20.1250.20">
    <property type="entry name" value="MFS general substrate transporter like domains"/>
    <property type="match status" value="1"/>
</dbReference>
<dbReference type="SUPFAM" id="SSF103473">
    <property type="entry name" value="MFS general substrate transporter"/>
    <property type="match status" value="1"/>
</dbReference>
<feature type="transmembrane region" description="Helical" evidence="5">
    <location>
        <begin position="132"/>
        <end position="152"/>
    </location>
</feature>
<feature type="transmembrane region" description="Helical" evidence="5">
    <location>
        <begin position="192"/>
        <end position="215"/>
    </location>
</feature>
<dbReference type="KEGG" id="slb:AWJ20_3726"/>
<feature type="transmembrane region" description="Helical" evidence="5">
    <location>
        <begin position="221"/>
        <end position="241"/>
    </location>
</feature>
<sequence length="561" mass="62019">MGLLYFPRNDTHLDDGTEIPGTVKLVDVDHNLDVQHQGEKDVILVPQPTNSPDDPLNWTPFRKIITLIWPCYYTFMVAVLAAVPAISYPEMVTDLGIPLGNLVSGTGYLFLFFGLGCLFWQPIALNFGRRPVYIYTLLIGGIACPLWLNHVSSSGEYYANRIICGFFLSSVESLGEVVVGDLYFTHQRGMGINIYMMSLLSGTFLGPLAGSFITGSMTWKWLNNFLAIFCGMGVILSYIFMEETMFFRPAAAEDILSRAGVVHHAEEQEADMSTTSSSNGNEKNVASTVQLNSGAGSIEELAPPARKTYFQRYPILFYRSPGQPNLFFQSVIRPLQIFVYFLPVAWSGLVVSLALAWWSVAGGTIAAILAEPPYNFGSSALGLVYISPLVSSIICGYIGGPLSDRFCLWMARHNNGVREPEFRFYIGILALILTPAGLWMYGIGAAHQAPWPVIVIGYGFSTVGSTLGQSLPYTYIMDCYPRIGGDSMVTVILVRNIIGGFAFAYAITPWIATDGYQTTFIILGLLSIFFWLTCIPIIIFGKSLRRKTAQRYHQYAQTSSH</sequence>
<comment type="subcellular location">
    <subcellularLocation>
        <location evidence="1">Membrane</location>
        <topology evidence="1">Multi-pass membrane protein</topology>
    </subcellularLocation>
</comment>
<name>A0A167BX25_9ASCO</name>
<keyword evidence="2 5" id="KW-0812">Transmembrane</keyword>
<feature type="transmembrane region" description="Helical" evidence="5">
    <location>
        <begin position="337"/>
        <end position="360"/>
    </location>
</feature>
<evidence type="ECO:0000256" key="4">
    <source>
        <dbReference type="ARBA" id="ARBA00023136"/>
    </source>
</evidence>
<reference evidence="6 7" key="1">
    <citation type="submission" date="2016-02" db="EMBL/GenBank/DDBJ databases">
        <title>Complete genome sequence and transcriptome regulation of the pentose utilising yeast Sugiyamaella lignohabitans.</title>
        <authorList>
            <person name="Bellasio M."/>
            <person name="Peymann A."/>
            <person name="Valli M."/>
            <person name="Sipitzky M."/>
            <person name="Graf A."/>
            <person name="Sauer M."/>
            <person name="Marx H."/>
            <person name="Mattanovich D."/>
        </authorList>
    </citation>
    <scope>NUCLEOTIDE SEQUENCE [LARGE SCALE GENOMIC DNA]</scope>
    <source>
        <strain evidence="6 7">CBS 10342</strain>
    </source>
</reference>
<keyword evidence="4 5" id="KW-0472">Membrane</keyword>
<dbReference type="GO" id="GO:0005886">
    <property type="term" value="C:plasma membrane"/>
    <property type="evidence" value="ECO:0007669"/>
    <property type="project" value="TreeGrafter"/>
</dbReference>
<dbReference type="GO" id="GO:0022857">
    <property type="term" value="F:transmembrane transporter activity"/>
    <property type="evidence" value="ECO:0007669"/>
    <property type="project" value="InterPro"/>
</dbReference>
<evidence type="ECO:0000256" key="1">
    <source>
        <dbReference type="ARBA" id="ARBA00004141"/>
    </source>
</evidence>
<dbReference type="InterPro" id="IPR036259">
    <property type="entry name" value="MFS_trans_sf"/>
</dbReference>
<feature type="transmembrane region" description="Helical" evidence="5">
    <location>
        <begin position="380"/>
        <end position="402"/>
    </location>
</feature>